<keyword evidence="1" id="KW-0732">Signal</keyword>
<gene>
    <name evidence="2" type="ORF">B4U37_01770</name>
</gene>
<keyword evidence="3" id="KW-1185">Reference proteome</keyword>
<evidence type="ECO:0000313" key="2">
    <source>
        <dbReference type="EMBL" id="ART74853.1"/>
    </source>
</evidence>
<dbReference type="Proteomes" id="UP000195573">
    <property type="component" value="Chromosome"/>
</dbReference>
<proteinExistence type="predicted"/>
<dbReference type="EMBL" id="CP020880">
    <property type="protein sequence ID" value="ART74853.1"/>
    <property type="molecule type" value="Genomic_DNA"/>
</dbReference>
<organism evidence="2 3">
    <name type="scientific">Sutcliffiella horikoshii</name>
    <dbReference type="NCBI Taxonomy" id="79883"/>
    <lineage>
        <taxon>Bacteria</taxon>
        <taxon>Bacillati</taxon>
        <taxon>Bacillota</taxon>
        <taxon>Bacilli</taxon>
        <taxon>Bacillales</taxon>
        <taxon>Bacillaceae</taxon>
        <taxon>Sutcliffiella</taxon>
    </lineage>
</organism>
<dbReference type="RefSeq" id="WP_088016816.1">
    <property type="nucleotide sequence ID" value="NZ_CP020880.1"/>
</dbReference>
<evidence type="ECO:0000313" key="3">
    <source>
        <dbReference type="Proteomes" id="UP000195573"/>
    </source>
</evidence>
<accession>A0ABM6KEE2</accession>
<sequence>MKKVWWILLLLLSLALVGCNNVTSDGEDIDQIESHEEASIQYKQDIDSVVSDLLKTVASAENMIQNYAHVWNAGISKDTYMTIEHAQNLLSIDESTARKYFATSGYTNFIDSDFQKLIQELKFYYTDTGKIPELQSNMESIQANLQNLNDPPVEYEPIFAEVLELYRIGNEYTQFAINPTGSLITYNQSTNQLSTDFISQHNRVAILKPGKE</sequence>
<evidence type="ECO:0008006" key="4">
    <source>
        <dbReference type="Google" id="ProtNLM"/>
    </source>
</evidence>
<feature type="signal peptide" evidence="1">
    <location>
        <begin position="1"/>
        <end position="24"/>
    </location>
</feature>
<feature type="chain" id="PRO_5047316954" description="Lipoprotein" evidence="1">
    <location>
        <begin position="25"/>
        <end position="212"/>
    </location>
</feature>
<reference evidence="2 3" key="1">
    <citation type="submission" date="2017-04" db="EMBL/GenBank/DDBJ databases">
        <title>Complete Genome Sequence of the Bacillus horikoshii 20a strain from Cuatro Cienegas, Coahuila, Mexico.</title>
        <authorList>
            <person name="Zarza E."/>
            <person name="Alcaraz L.D."/>
            <person name="Aguilar-Salinas B."/>
            <person name="Islas A."/>
            <person name="Olmedo-Alvarez G."/>
        </authorList>
    </citation>
    <scope>NUCLEOTIDE SEQUENCE [LARGE SCALE GENOMIC DNA]</scope>
    <source>
        <strain evidence="2 3">20a</strain>
    </source>
</reference>
<dbReference type="PROSITE" id="PS51257">
    <property type="entry name" value="PROKAR_LIPOPROTEIN"/>
    <property type="match status" value="1"/>
</dbReference>
<protein>
    <recommendedName>
        <fullName evidence="4">Lipoprotein</fullName>
    </recommendedName>
</protein>
<evidence type="ECO:0000256" key="1">
    <source>
        <dbReference type="SAM" id="SignalP"/>
    </source>
</evidence>
<dbReference type="GeneID" id="96737171"/>
<name>A0ABM6KEE2_9BACI</name>